<organism evidence="8 9">
    <name type="scientific">Hibiscus trionum</name>
    <name type="common">Flower of an hour</name>
    <dbReference type="NCBI Taxonomy" id="183268"/>
    <lineage>
        <taxon>Eukaryota</taxon>
        <taxon>Viridiplantae</taxon>
        <taxon>Streptophyta</taxon>
        <taxon>Embryophyta</taxon>
        <taxon>Tracheophyta</taxon>
        <taxon>Spermatophyta</taxon>
        <taxon>Magnoliopsida</taxon>
        <taxon>eudicotyledons</taxon>
        <taxon>Gunneridae</taxon>
        <taxon>Pentapetalae</taxon>
        <taxon>rosids</taxon>
        <taxon>malvids</taxon>
        <taxon>Malvales</taxon>
        <taxon>Malvaceae</taxon>
        <taxon>Malvoideae</taxon>
        <taxon>Hibiscus</taxon>
    </lineage>
</organism>
<dbReference type="InterPro" id="IPR005123">
    <property type="entry name" value="Oxoglu/Fe-dep_dioxygenase_dom"/>
</dbReference>
<evidence type="ECO:0000256" key="1">
    <source>
        <dbReference type="ARBA" id="ARBA00001962"/>
    </source>
</evidence>
<dbReference type="PANTHER" id="PTHR10209:SF714">
    <property type="entry name" value="1-AMINOCYCLOPROPANE-1-CARBOXYLATE OXIDASE HOMOLOG 11-RELATED"/>
    <property type="match status" value="1"/>
</dbReference>
<sequence>MEVELRAEDDGSRAKEMKAFYQSWTGVKGLLDSGITDVPSFFINPPATSSSDATSTAQLQIPVIDLQGIATDQRRTEIVGAIRDAAQTWGFFRIFNHGVPINLMDNMLDAVRRFHEQPQELKKAWCTSTEINQKVFDYDMKVAAWRDTVSIEFPDGELNELAIPEVCRNVTSEYMKHMVELKETLSELLSEALGLRRDYLASIGMNGALIAFHYYPACPQPELTIGAAIHTDASFLTILLESDIDGLQVLHQNQWVDVPYRRGYLTVNIGDLLQIVSNDKFKSVKHRVLAGRVGPRTSVPCFFAPTAALRDKSYGPAEQLVSAENPAVYKGTSFHQYFSFYRPNGRDGSLVLPHFKI</sequence>
<evidence type="ECO:0000256" key="6">
    <source>
        <dbReference type="RuleBase" id="RU003682"/>
    </source>
</evidence>
<dbReference type="InterPro" id="IPR044861">
    <property type="entry name" value="IPNS-like_FE2OG_OXY"/>
</dbReference>
<evidence type="ECO:0000256" key="5">
    <source>
        <dbReference type="ARBA" id="ARBA00023004"/>
    </source>
</evidence>
<evidence type="ECO:0000313" key="8">
    <source>
        <dbReference type="EMBL" id="GMI97615.1"/>
    </source>
</evidence>
<keyword evidence="4 6" id="KW-0560">Oxidoreductase</keyword>
<dbReference type="PROSITE" id="PS51471">
    <property type="entry name" value="FE2OG_OXY"/>
    <property type="match status" value="1"/>
</dbReference>
<name>A0A9W7IM84_HIBTR</name>
<dbReference type="Pfam" id="PF03171">
    <property type="entry name" value="2OG-FeII_Oxy"/>
    <property type="match status" value="1"/>
</dbReference>
<dbReference type="GO" id="GO:0051213">
    <property type="term" value="F:dioxygenase activity"/>
    <property type="evidence" value="ECO:0007669"/>
    <property type="project" value="UniProtKB-ARBA"/>
</dbReference>
<protein>
    <recommendedName>
        <fullName evidence="7">Fe2OG dioxygenase domain-containing protein</fullName>
    </recommendedName>
</protein>
<dbReference type="EMBL" id="BSYR01000030">
    <property type="protein sequence ID" value="GMI97615.1"/>
    <property type="molecule type" value="Genomic_DNA"/>
</dbReference>
<keyword evidence="3 6" id="KW-0479">Metal-binding</keyword>
<evidence type="ECO:0000259" key="7">
    <source>
        <dbReference type="PROSITE" id="PS51471"/>
    </source>
</evidence>
<accession>A0A9W7IM84</accession>
<dbReference type="AlphaFoldDB" id="A0A9W7IM84"/>
<dbReference type="PANTHER" id="PTHR10209">
    <property type="entry name" value="OXIDOREDUCTASE, 2OG-FE II OXYGENASE FAMILY PROTEIN"/>
    <property type="match status" value="1"/>
</dbReference>
<evidence type="ECO:0000313" key="9">
    <source>
        <dbReference type="Proteomes" id="UP001165190"/>
    </source>
</evidence>
<dbReference type="InterPro" id="IPR027443">
    <property type="entry name" value="IPNS-like_sf"/>
</dbReference>
<evidence type="ECO:0000256" key="4">
    <source>
        <dbReference type="ARBA" id="ARBA00023002"/>
    </source>
</evidence>
<dbReference type="OrthoDB" id="986795at2759"/>
<gene>
    <name evidence="8" type="ORF">HRI_003430800</name>
</gene>
<dbReference type="SUPFAM" id="SSF51197">
    <property type="entry name" value="Clavaminate synthase-like"/>
    <property type="match status" value="1"/>
</dbReference>
<reference evidence="8" key="1">
    <citation type="submission" date="2023-05" db="EMBL/GenBank/DDBJ databases">
        <title>Genome and transcriptome analyses reveal genes involved in the formation of fine ridges on petal epidermal cells in Hibiscus trionum.</title>
        <authorList>
            <person name="Koshimizu S."/>
            <person name="Masuda S."/>
            <person name="Ishii T."/>
            <person name="Shirasu K."/>
            <person name="Hoshino A."/>
            <person name="Arita M."/>
        </authorList>
    </citation>
    <scope>NUCLEOTIDE SEQUENCE</scope>
    <source>
        <strain evidence="8">Hamamatsu line</strain>
    </source>
</reference>
<dbReference type="InterPro" id="IPR026992">
    <property type="entry name" value="DIOX_N"/>
</dbReference>
<dbReference type="Gene3D" id="2.60.120.330">
    <property type="entry name" value="B-lactam Antibiotic, Isopenicillin N Synthase, Chain"/>
    <property type="match status" value="1"/>
</dbReference>
<dbReference type="GO" id="GO:0046872">
    <property type="term" value="F:metal ion binding"/>
    <property type="evidence" value="ECO:0007669"/>
    <property type="project" value="UniProtKB-KW"/>
</dbReference>
<evidence type="ECO:0000256" key="2">
    <source>
        <dbReference type="ARBA" id="ARBA00008056"/>
    </source>
</evidence>
<dbReference type="FunFam" id="2.60.120.330:FF:000005">
    <property type="entry name" value="1-aminocyclopropane-1-carboxylate oxidase homolog 1"/>
    <property type="match status" value="1"/>
</dbReference>
<keyword evidence="9" id="KW-1185">Reference proteome</keyword>
<proteinExistence type="inferred from homology"/>
<comment type="caution">
    <text evidence="8">The sequence shown here is derived from an EMBL/GenBank/DDBJ whole genome shotgun (WGS) entry which is preliminary data.</text>
</comment>
<evidence type="ECO:0000256" key="3">
    <source>
        <dbReference type="ARBA" id="ARBA00022723"/>
    </source>
</evidence>
<keyword evidence="5 6" id="KW-0408">Iron</keyword>
<comment type="similarity">
    <text evidence="2 6">Belongs to the iron/ascorbate-dependent oxidoreductase family.</text>
</comment>
<dbReference type="Proteomes" id="UP001165190">
    <property type="component" value="Unassembled WGS sequence"/>
</dbReference>
<comment type="cofactor">
    <cofactor evidence="1">
        <name>Fe cation</name>
        <dbReference type="ChEBI" id="CHEBI:24875"/>
    </cofactor>
</comment>
<dbReference type="Pfam" id="PF14226">
    <property type="entry name" value="DIOX_N"/>
    <property type="match status" value="1"/>
</dbReference>
<feature type="domain" description="Fe2OG dioxygenase" evidence="7">
    <location>
        <begin position="204"/>
        <end position="305"/>
    </location>
</feature>